<evidence type="ECO:0000313" key="3">
    <source>
        <dbReference type="Proteomes" id="UP000319462"/>
    </source>
</evidence>
<feature type="compositionally biased region" description="Low complexity" evidence="1">
    <location>
        <begin position="1"/>
        <end position="13"/>
    </location>
</feature>
<feature type="compositionally biased region" description="Polar residues" evidence="1">
    <location>
        <begin position="574"/>
        <end position="599"/>
    </location>
</feature>
<feature type="region of interest" description="Disordered" evidence="1">
    <location>
        <begin position="1"/>
        <end position="32"/>
    </location>
</feature>
<dbReference type="RefSeq" id="XP_001564340.2">
    <property type="nucleotide sequence ID" value="XM_001564290.2"/>
</dbReference>
<name>A0A3P3Z481_LEIBR</name>
<dbReference type="KEGG" id="lbz:LBRM_20_0530"/>
<gene>
    <name evidence="2" type="ORF">LBRM2904_20.0690</name>
</gene>
<protein>
    <submittedName>
        <fullName evidence="2">Hypothetical_protein</fullName>
    </submittedName>
</protein>
<dbReference type="Proteomes" id="UP000319462">
    <property type="component" value="Chromosome 20"/>
</dbReference>
<feature type="compositionally biased region" description="Low complexity" evidence="1">
    <location>
        <begin position="709"/>
        <end position="723"/>
    </location>
</feature>
<dbReference type="AlphaFoldDB" id="A0A3P3Z481"/>
<feature type="compositionally biased region" description="Basic and acidic residues" evidence="1">
    <location>
        <begin position="479"/>
        <end position="488"/>
    </location>
</feature>
<reference evidence="2 3" key="1">
    <citation type="submission" date="2018-09" db="EMBL/GenBank/DDBJ databases">
        <authorList>
            <person name="Peiro R."/>
            <person name="Begona"/>
            <person name="Cbmso G."/>
            <person name="Lopez M."/>
            <person name="Gonzalez S."/>
        </authorList>
    </citation>
    <scope>NUCLEOTIDE SEQUENCE [LARGE SCALE GENOMIC DNA]</scope>
</reference>
<feature type="region of interest" description="Disordered" evidence="1">
    <location>
        <begin position="797"/>
        <end position="858"/>
    </location>
</feature>
<organism evidence="2 3">
    <name type="scientific">Leishmania braziliensis MHOM/BR/75/M2904</name>
    <dbReference type="NCBI Taxonomy" id="420245"/>
    <lineage>
        <taxon>Eukaryota</taxon>
        <taxon>Discoba</taxon>
        <taxon>Euglenozoa</taxon>
        <taxon>Kinetoplastea</taxon>
        <taxon>Metakinetoplastina</taxon>
        <taxon>Trypanosomatida</taxon>
        <taxon>Trypanosomatidae</taxon>
        <taxon>Leishmaniinae</taxon>
        <taxon>Leishmania</taxon>
        <taxon>Leishmania braziliensis species complex</taxon>
    </lineage>
</organism>
<sequence length="858" mass="92951">MSASSREPAASRAQGMQGATPATPGGGKLGTLSVSELRTAMQQHLRSTGALRELKTQLRGMVLAELLQQPKTARMLVHGASQSVPPSPGEGQVRLEDRKPSATGFPGTPAIAVVSGRTDQTLQTWSCGLADALVENHLRRTRRPMSLSIFSTEAEVPPFSASGAPSEEEQYLAHFFRQIGTGATANPEDDILTPSPSRSAKSVLQRLVEDCVARQGLASTAEATRHLHSCSTQTEAADSADGAANSLNSLECRLAAVDAKYALTFAQLKRTTGAGEQPFFLRSEVERRLQQYKNDMHAQLRSEYEQKYNNFMRVKLQEARDEADGRYRVFVQNKTEELAEMERSVLVKLEQERQRLKMAWEAVHQQRTELERRQRDTMKQLADYDAAKQRSDEELYSYKESTRALQLQCAKWEELCGTRLMELDGARSREGRRVEDIRRLQAEHAAELQLKEEEIGRLRYRLRLISRENNYSLPAEAAASDHLKDRTDSSAVPLEHSRTAAAPVDPQQPYGLLTRAEEMQRNAVVQQQERWDAAWLAAALSNNARQPHTHAPATVPPVPVTTATETPERVFAKPSSSPSALMPQTSLYPLQSGKGQAAQQPDHRSESPESRVVTASALVATIPSVSASAADLATSLPSSPKVNSPEPTAIAAVAKPPSTSSDKAQQSSTSSTTSATTRASLAPPSPSVSPTRATSQKLKNAPVVGAPATESSTSSSTRQSLSSPGVPFNASTTPVQPSVQHADDDEYENRSAAAARLNAVAAEEQSARGEVQAEEASARGSITWLEGNRRELLVGELKRARSEEDGSTSGPGNGVAPRWKQFGDGEGGGSAADLGFSESFSSDDEALIHDSDVDDSEF</sequence>
<feature type="compositionally biased region" description="Polar residues" evidence="1">
    <location>
        <begin position="729"/>
        <end position="739"/>
    </location>
</feature>
<accession>A0A3P3Z481</accession>
<feature type="region of interest" description="Disordered" evidence="1">
    <location>
        <begin position="476"/>
        <end position="506"/>
    </location>
</feature>
<feature type="region of interest" description="Disordered" evidence="1">
    <location>
        <begin position="568"/>
        <end position="612"/>
    </location>
</feature>
<feature type="compositionally biased region" description="Low complexity" evidence="1">
    <location>
        <begin position="657"/>
        <end position="682"/>
    </location>
</feature>
<evidence type="ECO:0000313" key="2">
    <source>
        <dbReference type="EMBL" id="SYZ65037.1"/>
    </source>
</evidence>
<evidence type="ECO:0000256" key="1">
    <source>
        <dbReference type="SAM" id="MobiDB-lite"/>
    </source>
</evidence>
<proteinExistence type="predicted"/>
<feature type="region of interest" description="Disordered" evidence="1">
    <location>
        <begin position="652"/>
        <end position="778"/>
    </location>
</feature>
<dbReference type="VEuPathDB" id="TriTrypDB:LbrM.20.0530"/>
<feature type="compositionally biased region" description="Low complexity" evidence="1">
    <location>
        <begin position="752"/>
        <end position="762"/>
    </location>
</feature>
<dbReference type="EMBL" id="LS997619">
    <property type="protein sequence ID" value="SYZ65037.1"/>
    <property type="molecule type" value="Genomic_DNA"/>
</dbReference>